<organism evidence="2 3">
    <name type="scientific">Amycolatopsis vastitatis</name>
    <dbReference type="NCBI Taxonomy" id="1905142"/>
    <lineage>
        <taxon>Bacteria</taxon>
        <taxon>Bacillati</taxon>
        <taxon>Actinomycetota</taxon>
        <taxon>Actinomycetes</taxon>
        <taxon>Pseudonocardiales</taxon>
        <taxon>Pseudonocardiaceae</taxon>
        <taxon>Amycolatopsis</taxon>
    </lineage>
</organism>
<dbReference type="SUPFAM" id="SSF48403">
    <property type="entry name" value="Ankyrin repeat"/>
    <property type="match status" value="1"/>
</dbReference>
<evidence type="ECO:0000313" key="3">
    <source>
        <dbReference type="Proteomes" id="UP000215199"/>
    </source>
</evidence>
<dbReference type="RefSeq" id="WP_093949045.1">
    <property type="nucleotide sequence ID" value="NZ_NMUL01000018.1"/>
</dbReference>
<dbReference type="OrthoDB" id="1551450at2"/>
<sequence length="316" mass="35583">MSEEEEQALRELNRELARKFAEKDKNYVPSEEDRRTIEKLDKARQERLKRPVEPPRQPAKYDFAPGVAPDGSLYPVHERKPQPQPNAAEDHEWDGVTLRTSYAPDEVARRDQIADAARNGHWSQMLALLATSRVNRTRPGGTEGFAPLHQVAWHGAPVEVAQRLVELGAWRLLRTTSGHTPLAIARQRGHQHLSGILEPVVRHPLAEDVLRGLEEHLAMLIRGGRYADFVLRQQLRLPQLAPITELAEPKLWFPVPGQYGGIEIELQGTELMVTNSSRAGGWSLRYRVTPSSVEFVEERIDAPGAPPIVRSPEPGR</sequence>
<accession>A0A229T582</accession>
<protein>
    <submittedName>
        <fullName evidence="2">Uncharacterized protein</fullName>
    </submittedName>
</protein>
<evidence type="ECO:0000313" key="2">
    <source>
        <dbReference type="EMBL" id="OXM66397.1"/>
    </source>
</evidence>
<evidence type="ECO:0000256" key="1">
    <source>
        <dbReference type="SAM" id="MobiDB-lite"/>
    </source>
</evidence>
<feature type="compositionally biased region" description="Basic and acidic residues" evidence="1">
    <location>
        <begin position="20"/>
        <end position="53"/>
    </location>
</feature>
<dbReference type="EMBL" id="NMUL01000018">
    <property type="protein sequence ID" value="OXM66397.1"/>
    <property type="molecule type" value="Genomic_DNA"/>
</dbReference>
<dbReference type="AlphaFoldDB" id="A0A229T582"/>
<dbReference type="InterPro" id="IPR036770">
    <property type="entry name" value="Ankyrin_rpt-contain_sf"/>
</dbReference>
<dbReference type="Gene3D" id="1.25.40.20">
    <property type="entry name" value="Ankyrin repeat-containing domain"/>
    <property type="match status" value="1"/>
</dbReference>
<keyword evidence="3" id="KW-1185">Reference proteome</keyword>
<name>A0A229T582_9PSEU</name>
<feature type="region of interest" description="Disordered" evidence="1">
    <location>
        <begin position="20"/>
        <end position="91"/>
    </location>
</feature>
<reference evidence="3" key="1">
    <citation type="submission" date="2017-07" db="EMBL/GenBank/DDBJ databases">
        <title>Comparative genome mining reveals phylogenetic distribution patterns of secondary metabolites in Amycolatopsis.</title>
        <authorList>
            <person name="Adamek M."/>
            <person name="Alanjary M."/>
            <person name="Sales-Ortells H."/>
            <person name="Goodfellow M."/>
            <person name="Bull A.T."/>
            <person name="Kalinowski J."/>
            <person name="Ziemert N."/>
        </authorList>
    </citation>
    <scope>NUCLEOTIDE SEQUENCE [LARGE SCALE GENOMIC DNA]</scope>
    <source>
        <strain evidence="3">H5</strain>
    </source>
</reference>
<gene>
    <name evidence="2" type="ORF">CF165_19930</name>
</gene>
<proteinExistence type="predicted"/>
<dbReference type="Proteomes" id="UP000215199">
    <property type="component" value="Unassembled WGS sequence"/>
</dbReference>
<comment type="caution">
    <text evidence="2">The sequence shown here is derived from an EMBL/GenBank/DDBJ whole genome shotgun (WGS) entry which is preliminary data.</text>
</comment>